<dbReference type="InterPro" id="IPR014001">
    <property type="entry name" value="Helicase_ATP-bd"/>
</dbReference>
<evidence type="ECO:0000256" key="6">
    <source>
        <dbReference type="ARBA" id="ARBA00034617"/>
    </source>
</evidence>
<evidence type="ECO:0000313" key="12">
    <source>
        <dbReference type="Proteomes" id="UP001437256"/>
    </source>
</evidence>
<dbReference type="EMBL" id="JBBXMP010000027">
    <property type="protein sequence ID" value="KAL0067297.1"/>
    <property type="molecule type" value="Genomic_DNA"/>
</dbReference>
<protein>
    <recommendedName>
        <fullName evidence="7">DNA 3'-5' helicase</fullName>
        <ecNumber evidence="7">5.6.2.4</ecNumber>
    </recommendedName>
</protein>
<dbReference type="Proteomes" id="UP001437256">
    <property type="component" value="Unassembled WGS sequence"/>
</dbReference>
<keyword evidence="5" id="KW-0413">Isomerase</keyword>
<accession>A0ABR3A1T1</accession>
<dbReference type="Pfam" id="PF00271">
    <property type="entry name" value="Helicase_C"/>
    <property type="match status" value="1"/>
</dbReference>
<evidence type="ECO:0000259" key="10">
    <source>
        <dbReference type="PROSITE" id="PS51194"/>
    </source>
</evidence>
<dbReference type="InterPro" id="IPR027417">
    <property type="entry name" value="P-loop_NTPase"/>
</dbReference>
<comment type="catalytic activity">
    <reaction evidence="6">
        <text>Couples ATP hydrolysis with the unwinding of duplex DNA by translocating in the 3'-5' direction.</text>
        <dbReference type="EC" id="5.6.2.4"/>
    </reaction>
</comment>
<evidence type="ECO:0000256" key="2">
    <source>
        <dbReference type="ARBA" id="ARBA00022741"/>
    </source>
</evidence>
<dbReference type="Gene3D" id="3.40.50.300">
    <property type="entry name" value="P-loop containing nucleotide triphosphate hydrolases"/>
    <property type="match status" value="2"/>
</dbReference>
<sequence>MPKAFHCKASDCPYPNDGSAQASHNARYHSSHHQLPYNGSKVPIDRDPETQLLPCPCGSPLHACYSYKRLYDLCHLDPHPAPDVNPLPEKPRSSSITLASQLPAPTISDQHPVNPMVLEDFDFGLGPDSIRESFCDDKEPSSGMLPAERMPSSQTVIEEERGSRSCPPLLDTDDVMNLDTPLGGNENFVSFGVLGVIVEEIEDSGEENVDVAGGEGEADGDEGGYYSGEEEDILDEDTSMDIYEDILTEQAKERAMSALHACGIHVEPVYHLTICIKCKTPVSFLSIHSHLKNKHPISRYAPKELRLPSVSTIRRHLQVLGATSPLKLPDGPIRPLQGVKTIKGFKCTTRGCGVIKGAYPTLTSHWRNEHKRVPASERSRVGVDCQPSGGFRNVLTYVEVHSVVSVTSSAREQMQKFADDLDLLNPSEVFNVSENSRDKNPVFAQTKWDRELEGVHMGRLMSSALAADVDKEPELERLRLALRGYYEDAVEVLPSLPILTRRYLRSSNPESDLKDQPFRRPQERGTILKDSDCVARFLSFLIRTGRDPLANCSIALLKKLEDSSSDEEELKILIHDVVWKILSTPSDEYRRNELMCPFTRFLIAVHIRDSRGTFVKPQLVSPTIARAQWCFRATAALELIRIRDEYDGDIQRAYDERVKIFMTDKHTVLFTTLRQHMKYFSALAYRQQGLARFNFNPKKTVVDMDGFPIRIADVSSGVKDSLESVRQGMKRVFRLCDYKPILKHIEDGMNPDDSAKEKWFRDVPQEDKYRYSLFEEETNGFGSLRSALLDSLVEDPNLFSMVNGKLVADPSACSEWLSQVNDLVKELYFLVCTTWGGGARGTEVEGLLYANHPRRRRNMFFMNGFLTMITEYNKTQSQTGAGKTIARTPSFEVNCLLLLLLSVVYYAASHISLFLGMRKADAQRYLYEIFVLSGKSMTPEQFSSALGTFTSTHLGIHLGLRDFRQFMSCCLITFTQSTFFDTDDEDVDLRWLHEAFGHSKDVGESHYGLEVCNSGTTLTSTAISNMLRVSLRWHEFINQLHPLLRKATKTLSKTSSASTEQLNELLKSHFASLTDQMKDFFMYFSDRLIASMRSELETFGTQLIHTLTPAGKIPTLVVRSPPSVHPRISQALGQILRRSGSSPLRFTSPEQAELINSAGSSSHILGVIETGGGKSLAFFGATCLFPDRLFLVITPLNALTNDLERRLLQFGIRGGVYGSPGLDFHSAQIILVSAHIAGTQQFSDWIESSAVKDRLKRVFIDECHKVVTDQTYRRCFSLFWYLTKAAVPITFLTATIMPRSVPFLLDTMMISDHSLVEEIRRYTGRPNLKYEVEEINGDTYVDEVKSRVVELEGRMAKDERGLIFTRTIVQAETIARTLGIPYYVSVLDSDPLENHRLKVEAEKRWRMGEEYGDRWMSATQAFGNGIDYAKVRYIYLLDPSDILEFAQEMGRAGRDGLPSRCVTLWWRLPMLPKDPSIVDHEGRIEMREFLQTRDCLRLSFACLDRESHSCVALNGELCSNCERMANTPYGYTPADRPRFDKPLVPIPNAEKEPVVAEVAASVETNAMEIESRFDKGKDQLDVLKRVLERVVDVGCVDCWVLGHIHTDSTIHDRNVFFRTHLNQIRQLQLPYNNNWPYCFLCWVPLRQPFNHPPPTPNQRIDPEKCSFRPLDSTTGERLPILPWMIAIIFGRQERDSEGETFAEGVGKALGVRWRTIRELCEWLRQPMNNLESVPNPVRFVIAFYNLYRQLPDVE</sequence>
<evidence type="ECO:0000256" key="7">
    <source>
        <dbReference type="ARBA" id="ARBA00034808"/>
    </source>
</evidence>
<dbReference type="Pfam" id="PF00270">
    <property type="entry name" value="DEAD"/>
    <property type="match status" value="1"/>
</dbReference>
<organism evidence="11 12">
    <name type="scientific">Marasmius tenuissimus</name>
    <dbReference type="NCBI Taxonomy" id="585030"/>
    <lineage>
        <taxon>Eukaryota</taxon>
        <taxon>Fungi</taxon>
        <taxon>Dikarya</taxon>
        <taxon>Basidiomycota</taxon>
        <taxon>Agaricomycotina</taxon>
        <taxon>Agaricomycetes</taxon>
        <taxon>Agaricomycetidae</taxon>
        <taxon>Agaricales</taxon>
        <taxon>Marasmiineae</taxon>
        <taxon>Marasmiaceae</taxon>
        <taxon>Marasmius</taxon>
    </lineage>
</organism>
<proteinExistence type="inferred from homology"/>
<evidence type="ECO:0000259" key="9">
    <source>
        <dbReference type="PROSITE" id="PS51192"/>
    </source>
</evidence>
<keyword evidence="2" id="KW-0547">Nucleotide-binding</keyword>
<evidence type="ECO:0000256" key="4">
    <source>
        <dbReference type="ARBA" id="ARBA00023125"/>
    </source>
</evidence>
<name>A0ABR3A1T1_9AGAR</name>
<evidence type="ECO:0000313" key="11">
    <source>
        <dbReference type="EMBL" id="KAL0067297.1"/>
    </source>
</evidence>
<dbReference type="SMART" id="SM00487">
    <property type="entry name" value="DEXDc"/>
    <property type="match status" value="1"/>
</dbReference>
<comment type="similarity">
    <text evidence="1">Belongs to the helicase family. RecQ subfamily.</text>
</comment>
<dbReference type="PROSITE" id="PS51192">
    <property type="entry name" value="HELICASE_ATP_BIND_1"/>
    <property type="match status" value="1"/>
</dbReference>
<feature type="region of interest" description="Disordered" evidence="8">
    <location>
        <begin position="136"/>
        <end position="170"/>
    </location>
</feature>
<keyword evidence="3" id="KW-0067">ATP-binding</keyword>
<dbReference type="Pfam" id="PF12013">
    <property type="entry name" value="OrsD"/>
    <property type="match status" value="1"/>
</dbReference>
<keyword evidence="12" id="KW-1185">Reference proteome</keyword>
<dbReference type="PANTHER" id="PTHR13710:SF105">
    <property type="entry name" value="ATP-DEPENDENT DNA HELICASE Q1"/>
    <property type="match status" value="1"/>
</dbReference>
<feature type="domain" description="Helicase ATP-binding" evidence="9">
    <location>
        <begin position="1155"/>
        <end position="1314"/>
    </location>
</feature>
<dbReference type="InterPro" id="IPR022698">
    <property type="entry name" value="OrsD"/>
</dbReference>
<evidence type="ECO:0000256" key="1">
    <source>
        <dbReference type="ARBA" id="ARBA00005446"/>
    </source>
</evidence>
<dbReference type="InterPro" id="IPR011545">
    <property type="entry name" value="DEAD/DEAH_box_helicase_dom"/>
</dbReference>
<evidence type="ECO:0000256" key="3">
    <source>
        <dbReference type="ARBA" id="ARBA00022840"/>
    </source>
</evidence>
<evidence type="ECO:0000256" key="8">
    <source>
        <dbReference type="SAM" id="MobiDB-lite"/>
    </source>
</evidence>
<dbReference type="SUPFAM" id="SSF52540">
    <property type="entry name" value="P-loop containing nucleoside triphosphate hydrolases"/>
    <property type="match status" value="1"/>
</dbReference>
<dbReference type="PROSITE" id="PS51194">
    <property type="entry name" value="HELICASE_CTER"/>
    <property type="match status" value="1"/>
</dbReference>
<comment type="caution">
    <text evidence="11">The sequence shown here is derived from an EMBL/GenBank/DDBJ whole genome shotgun (WGS) entry which is preliminary data.</text>
</comment>
<dbReference type="InterPro" id="IPR001650">
    <property type="entry name" value="Helicase_C-like"/>
</dbReference>
<dbReference type="PANTHER" id="PTHR13710">
    <property type="entry name" value="DNA HELICASE RECQ FAMILY MEMBER"/>
    <property type="match status" value="1"/>
</dbReference>
<feature type="domain" description="Helicase C-terminal" evidence="10">
    <location>
        <begin position="1343"/>
        <end position="1506"/>
    </location>
</feature>
<reference evidence="11 12" key="1">
    <citation type="submission" date="2024-05" db="EMBL/GenBank/DDBJ databases">
        <title>A draft genome resource for the thread blight pathogen Marasmius tenuissimus strain MS-2.</title>
        <authorList>
            <person name="Yulfo-Soto G.E."/>
            <person name="Baruah I.K."/>
            <person name="Amoako-Attah I."/>
            <person name="Bukari Y."/>
            <person name="Meinhardt L.W."/>
            <person name="Bailey B.A."/>
            <person name="Cohen S.P."/>
        </authorList>
    </citation>
    <scope>NUCLEOTIDE SEQUENCE [LARGE SCALE GENOMIC DNA]</scope>
    <source>
        <strain evidence="11 12">MS-2</strain>
    </source>
</reference>
<gene>
    <name evidence="11" type="ORF">AAF712_005695</name>
</gene>
<dbReference type="EC" id="5.6.2.4" evidence="7"/>
<keyword evidence="4" id="KW-0238">DNA-binding</keyword>
<evidence type="ECO:0000256" key="5">
    <source>
        <dbReference type="ARBA" id="ARBA00023235"/>
    </source>
</evidence>